<accession>A0AAV5MFX9</accession>
<evidence type="ECO:0000313" key="2">
    <source>
        <dbReference type="Proteomes" id="UP001054252"/>
    </source>
</evidence>
<sequence>MARSISTSANDFPPRFVPLIYWVCFLKITVSAMGNEDFALDSMVYDSNLRLIPNQKDGEEEIYTRDAFTILLLSNPS</sequence>
<gene>
    <name evidence="1" type="ORF">SLEP1_g55639</name>
</gene>
<reference evidence="1 2" key="1">
    <citation type="journal article" date="2021" name="Commun. Biol.">
        <title>The genome of Shorea leprosula (Dipterocarpaceae) highlights the ecological relevance of drought in aseasonal tropical rainforests.</title>
        <authorList>
            <person name="Ng K.K.S."/>
            <person name="Kobayashi M.J."/>
            <person name="Fawcett J.A."/>
            <person name="Hatakeyama M."/>
            <person name="Paape T."/>
            <person name="Ng C.H."/>
            <person name="Ang C.C."/>
            <person name="Tnah L.H."/>
            <person name="Lee C.T."/>
            <person name="Nishiyama T."/>
            <person name="Sese J."/>
            <person name="O'Brien M.J."/>
            <person name="Copetti D."/>
            <person name="Mohd Noor M.I."/>
            <person name="Ong R.C."/>
            <person name="Putra M."/>
            <person name="Sireger I.Z."/>
            <person name="Indrioko S."/>
            <person name="Kosugi Y."/>
            <person name="Izuno A."/>
            <person name="Isagi Y."/>
            <person name="Lee S.L."/>
            <person name="Shimizu K.K."/>
        </authorList>
    </citation>
    <scope>NUCLEOTIDE SEQUENCE [LARGE SCALE GENOMIC DNA]</scope>
    <source>
        <strain evidence="1">214</strain>
    </source>
</reference>
<comment type="caution">
    <text evidence="1">The sequence shown here is derived from an EMBL/GenBank/DDBJ whole genome shotgun (WGS) entry which is preliminary data.</text>
</comment>
<protein>
    <submittedName>
        <fullName evidence="1">Uncharacterized protein</fullName>
    </submittedName>
</protein>
<name>A0AAV5MFX9_9ROSI</name>
<evidence type="ECO:0000313" key="1">
    <source>
        <dbReference type="EMBL" id="GKV48848.1"/>
    </source>
</evidence>
<dbReference type="AlphaFoldDB" id="A0AAV5MFX9"/>
<dbReference type="Proteomes" id="UP001054252">
    <property type="component" value="Unassembled WGS sequence"/>
</dbReference>
<proteinExistence type="predicted"/>
<keyword evidence="2" id="KW-1185">Reference proteome</keyword>
<organism evidence="1 2">
    <name type="scientific">Rubroshorea leprosula</name>
    <dbReference type="NCBI Taxonomy" id="152421"/>
    <lineage>
        <taxon>Eukaryota</taxon>
        <taxon>Viridiplantae</taxon>
        <taxon>Streptophyta</taxon>
        <taxon>Embryophyta</taxon>
        <taxon>Tracheophyta</taxon>
        <taxon>Spermatophyta</taxon>
        <taxon>Magnoliopsida</taxon>
        <taxon>eudicotyledons</taxon>
        <taxon>Gunneridae</taxon>
        <taxon>Pentapetalae</taxon>
        <taxon>rosids</taxon>
        <taxon>malvids</taxon>
        <taxon>Malvales</taxon>
        <taxon>Dipterocarpaceae</taxon>
        <taxon>Rubroshorea</taxon>
    </lineage>
</organism>
<dbReference type="EMBL" id="BPVZ01000272">
    <property type="protein sequence ID" value="GKV48848.1"/>
    <property type="molecule type" value="Genomic_DNA"/>
</dbReference>